<dbReference type="InterPro" id="IPR011006">
    <property type="entry name" value="CheY-like_superfamily"/>
</dbReference>
<dbReference type="Pfam" id="PF21332">
    <property type="entry name" value="AmiR_N"/>
    <property type="match status" value="1"/>
</dbReference>
<dbReference type="SUPFAM" id="SSF52172">
    <property type="entry name" value="CheY-like"/>
    <property type="match status" value="1"/>
</dbReference>
<dbReference type="Pfam" id="PF03861">
    <property type="entry name" value="ANTAR"/>
    <property type="match status" value="1"/>
</dbReference>
<keyword evidence="3" id="KW-1185">Reference proteome</keyword>
<dbReference type="PROSITE" id="PS50921">
    <property type="entry name" value="ANTAR"/>
    <property type="match status" value="1"/>
</dbReference>
<sequence>MKSGNQEIYVLSNKDRDISSLNKVANRLGFDITPFSHANLPKNNNAVIFDVATILEFKCKAIFEHNRPLIALVSHATPSEIQHAMELGAYAVVTRPIHQLGLLSALQVSSILSKKTDDKEKQYNNLRRKHLSRCSVIKAVISFMDEFNVNDQKAYEMIRTISMSKNIEVETLCENLVKSTSCNDVYNKGA</sequence>
<proteinExistence type="predicted"/>
<dbReference type="InterPro" id="IPR036388">
    <property type="entry name" value="WH-like_DNA-bd_sf"/>
</dbReference>
<dbReference type="EMBL" id="JBAKBA010000010">
    <property type="protein sequence ID" value="MEL0658706.1"/>
    <property type="molecule type" value="Genomic_DNA"/>
</dbReference>
<dbReference type="InterPro" id="IPR005561">
    <property type="entry name" value="ANTAR"/>
</dbReference>
<name>A0ABU9HA84_9GAMM</name>
<comment type="caution">
    <text evidence="2">The sequence shown here is derived from an EMBL/GenBank/DDBJ whole genome shotgun (WGS) entry which is preliminary data.</text>
</comment>
<dbReference type="Gene3D" id="3.40.50.2300">
    <property type="match status" value="1"/>
</dbReference>
<dbReference type="RefSeq" id="WP_341627347.1">
    <property type="nucleotide sequence ID" value="NZ_JBAKBA010000010.1"/>
</dbReference>
<dbReference type="InterPro" id="IPR049021">
    <property type="entry name" value="AmiR_N"/>
</dbReference>
<evidence type="ECO:0000313" key="2">
    <source>
        <dbReference type="EMBL" id="MEL0658706.1"/>
    </source>
</evidence>
<dbReference type="Gene3D" id="1.10.10.10">
    <property type="entry name" value="Winged helix-like DNA-binding domain superfamily/Winged helix DNA-binding domain"/>
    <property type="match status" value="1"/>
</dbReference>
<gene>
    <name evidence="2" type="ORF">V6255_06075</name>
</gene>
<evidence type="ECO:0000313" key="3">
    <source>
        <dbReference type="Proteomes" id="UP001366060"/>
    </source>
</evidence>
<feature type="domain" description="ANTAR" evidence="1">
    <location>
        <begin position="116"/>
        <end position="177"/>
    </location>
</feature>
<organism evidence="2 3">
    <name type="scientific">Psychromonas arctica</name>
    <dbReference type="NCBI Taxonomy" id="168275"/>
    <lineage>
        <taxon>Bacteria</taxon>
        <taxon>Pseudomonadati</taxon>
        <taxon>Pseudomonadota</taxon>
        <taxon>Gammaproteobacteria</taxon>
        <taxon>Alteromonadales</taxon>
        <taxon>Psychromonadaceae</taxon>
        <taxon>Psychromonas</taxon>
    </lineage>
</organism>
<evidence type="ECO:0000259" key="1">
    <source>
        <dbReference type="PROSITE" id="PS50921"/>
    </source>
</evidence>
<accession>A0ABU9HA84</accession>
<dbReference type="Proteomes" id="UP001366060">
    <property type="component" value="Unassembled WGS sequence"/>
</dbReference>
<reference evidence="2 3" key="1">
    <citation type="submission" date="2024-02" db="EMBL/GenBank/DDBJ databases">
        <title>Bacteria isolated from the canopy kelp, Nereocystis luetkeana.</title>
        <authorList>
            <person name="Pfister C.A."/>
            <person name="Younker I.T."/>
            <person name="Light S.H."/>
        </authorList>
    </citation>
    <scope>NUCLEOTIDE SEQUENCE [LARGE SCALE GENOMIC DNA]</scope>
    <source>
        <strain evidence="2 3">TI.2.07</strain>
    </source>
</reference>
<protein>
    <submittedName>
        <fullName evidence="2">ANTAR domain-containing protein</fullName>
    </submittedName>
</protein>